<dbReference type="PANTHER" id="PTHR36848">
    <property type="entry name" value="DNA-BINDING PROTEIN (PUTATIVE SECRETED PROTEIN)-RELATED"/>
    <property type="match status" value="1"/>
</dbReference>
<name>A0ABW5TSQ7_9SPHI</name>
<dbReference type="Gene3D" id="2.60.120.260">
    <property type="entry name" value="Galactose-binding domain-like"/>
    <property type="match status" value="1"/>
</dbReference>
<protein>
    <submittedName>
        <fullName evidence="2">Glycosyl hydrolase</fullName>
    </submittedName>
</protein>
<dbReference type="RefSeq" id="WP_379044001.1">
    <property type="nucleotide sequence ID" value="NZ_JBHSKW010000034.1"/>
</dbReference>
<dbReference type="SUPFAM" id="SSF49785">
    <property type="entry name" value="Galactose-binding domain-like"/>
    <property type="match status" value="1"/>
</dbReference>
<dbReference type="InterPro" id="IPR053161">
    <property type="entry name" value="Ulvan_degrading_GH"/>
</dbReference>
<feature type="chain" id="PRO_5045930201" evidence="1">
    <location>
        <begin position="25"/>
        <end position="952"/>
    </location>
</feature>
<reference evidence="3" key="1">
    <citation type="journal article" date="2019" name="Int. J. Syst. Evol. Microbiol.">
        <title>The Global Catalogue of Microorganisms (GCM) 10K type strain sequencing project: providing services to taxonomists for standard genome sequencing and annotation.</title>
        <authorList>
            <consortium name="The Broad Institute Genomics Platform"/>
            <consortium name="The Broad Institute Genome Sequencing Center for Infectious Disease"/>
            <person name="Wu L."/>
            <person name="Ma J."/>
        </authorList>
    </citation>
    <scope>NUCLEOTIDE SEQUENCE [LARGE SCALE GENOMIC DNA]</scope>
    <source>
        <strain evidence="3">KCTC 42456</strain>
    </source>
</reference>
<proteinExistence type="predicted"/>
<gene>
    <name evidence="2" type="ORF">ACFSSE_10465</name>
</gene>
<dbReference type="Pfam" id="PF17132">
    <property type="entry name" value="Glyco_hydro_106"/>
    <property type="match status" value="2"/>
</dbReference>
<dbReference type="EMBL" id="JBHULV010000030">
    <property type="protein sequence ID" value="MFD2732124.1"/>
    <property type="molecule type" value="Genomic_DNA"/>
</dbReference>
<dbReference type="InterPro" id="IPR008979">
    <property type="entry name" value="Galactose-bd-like_sf"/>
</dbReference>
<accession>A0ABW5TSQ7</accession>
<dbReference type="PANTHER" id="PTHR36848:SF2">
    <property type="entry name" value="SECRETED PROTEIN"/>
    <property type="match status" value="1"/>
</dbReference>
<organism evidence="2 3">
    <name type="scientific">Pedobacter alpinus</name>
    <dbReference type="NCBI Taxonomy" id="1590643"/>
    <lineage>
        <taxon>Bacteria</taxon>
        <taxon>Pseudomonadati</taxon>
        <taxon>Bacteroidota</taxon>
        <taxon>Sphingobacteriia</taxon>
        <taxon>Sphingobacteriales</taxon>
        <taxon>Sphingobacteriaceae</taxon>
        <taxon>Pedobacter</taxon>
    </lineage>
</organism>
<dbReference type="NCBIfam" id="NF045579">
    <property type="entry name" value="rhamnoside_JR"/>
    <property type="match status" value="1"/>
</dbReference>
<dbReference type="GO" id="GO:0016787">
    <property type="term" value="F:hydrolase activity"/>
    <property type="evidence" value="ECO:0007669"/>
    <property type="project" value="UniProtKB-KW"/>
</dbReference>
<keyword evidence="1" id="KW-0732">Signal</keyword>
<keyword evidence="2" id="KW-0378">Hydrolase</keyword>
<feature type="signal peptide" evidence="1">
    <location>
        <begin position="1"/>
        <end position="24"/>
    </location>
</feature>
<sequence>MNKNQSFYKLLLIAFLFIPFVNQAQTTKTPKWPTITQQNKPWTRWWWEGSAVDTTNLKWMLKEYQKVGLGGLEITPIYGVKGEESKFISFLSPKWMDMLGYTLAEAKKLDIGIDMAQASGWPFGGPWVKDEDASKYVGHQSYTLNEGERLKEPILFQQKTILRIIGEKTTIDKLVEPIAANKNLQGYAFDQVRYPKQLKAKTLMAYSEAGEIVNLTGRISADGLLDWTAPKGKWTLYALFEGMHGKMVERAGPGGEGYAIDHFSLPATNNYLSFFDNAFKGYDLSYLRAFFNDSYEVDDAQGEANWTPDFLDEFRTRRGYDLRNELPALLGFSKDQDRNTRVLTDYRETVSDLLLENYTKAWHRWSKGNGKLIRNQAHGSPANILDLYAATDIPEAEGDDVLRIKFASSAAHVTGKPLSSSESATWENDHFLTRLGDVKKKMDLFLLGGINHTFYHGANYTPQDAKWPGWLFYAAVHFTPKNTFWDDFKALNNYMAHAQSFLQAGKPDNDILVYLPIYDSYANRGNTLLIHYDGIEKGFKGLGIDKTANDLYDKGYAFDFISDTQIMNTSAANGKIKTADVNYQTILVPAANYMPFGTLQKLMKLAESGATITFLNSLPKDVPGLANLKENRYAFKALIAKLNFKTEGNYQVAKLGNGSILLSNDLNNLLSAAKVEPETMKEMNLNNIRRAVDGGKYYFIVNEGTEMINGWVPLATKAKSIALFDPMTEKKGYAAIRQTEKGTEVYLQLDKLESCILQTFDNEENTASYAYVGAANEGNQLTGTWKVNFISGGPVLPKALEMENLKSWTESGADYDNFAGTASYTNTFKRPKGKATAYLLDLGKVEETVRVKLNGVEIATLMGPNYKVEIQKSQLKGKNKLELLVSNSMANRISWMDKTNQNYKIFYNINMSSRLPVNRGEDGLFTAKNWTVKPSGLLGPVKITPLTYINPK</sequence>
<evidence type="ECO:0000313" key="2">
    <source>
        <dbReference type="EMBL" id="MFD2732124.1"/>
    </source>
</evidence>
<keyword evidence="3" id="KW-1185">Reference proteome</keyword>
<evidence type="ECO:0000313" key="3">
    <source>
        <dbReference type="Proteomes" id="UP001597546"/>
    </source>
</evidence>
<dbReference type="Proteomes" id="UP001597546">
    <property type="component" value="Unassembled WGS sequence"/>
</dbReference>
<comment type="caution">
    <text evidence="2">The sequence shown here is derived from an EMBL/GenBank/DDBJ whole genome shotgun (WGS) entry which is preliminary data.</text>
</comment>
<evidence type="ECO:0000256" key="1">
    <source>
        <dbReference type="SAM" id="SignalP"/>
    </source>
</evidence>